<evidence type="ECO:0000313" key="3">
    <source>
        <dbReference type="Proteomes" id="UP001465976"/>
    </source>
</evidence>
<gene>
    <name evidence="2" type="ORF">V5O48_015710</name>
</gene>
<dbReference type="PANTHER" id="PTHR23159">
    <property type="entry name" value="CENTROSOMAL PROTEIN 2"/>
    <property type="match status" value="1"/>
</dbReference>
<feature type="region of interest" description="Disordered" evidence="1">
    <location>
        <begin position="553"/>
        <end position="576"/>
    </location>
</feature>
<feature type="compositionally biased region" description="Low complexity" evidence="1">
    <location>
        <begin position="470"/>
        <end position="517"/>
    </location>
</feature>
<feature type="compositionally biased region" description="Low complexity" evidence="1">
    <location>
        <begin position="649"/>
        <end position="658"/>
    </location>
</feature>
<feature type="compositionally biased region" description="Polar residues" evidence="1">
    <location>
        <begin position="558"/>
        <end position="573"/>
    </location>
</feature>
<proteinExistence type="predicted"/>
<dbReference type="Gene3D" id="1.10.287.1490">
    <property type="match status" value="1"/>
</dbReference>
<organism evidence="2 3">
    <name type="scientific">Marasmius crinis-equi</name>
    <dbReference type="NCBI Taxonomy" id="585013"/>
    <lineage>
        <taxon>Eukaryota</taxon>
        <taxon>Fungi</taxon>
        <taxon>Dikarya</taxon>
        <taxon>Basidiomycota</taxon>
        <taxon>Agaricomycotina</taxon>
        <taxon>Agaricomycetes</taxon>
        <taxon>Agaricomycetidae</taxon>
        <taxon>Agaricales</taxon>
        <taxon>Marasmiineae</taxon>
        <taxon>Marasmiaceae</taxon>
        <taxon>Marasmius</taxon>
    </lineage>
</organism>
<feature type="compositionally biased region" description="Polar residues" evidence="1">
    <location>
        <begin position="1"/>
        <end position="10"/>
    </location>
</feature>
<name>A0ABR3ETS2_9AGAR</name>
<feature type="compositionally biased region" description="Low complexity" evidence="1">
    <location>
        <begin position="39"/>
        <end position="62"/>
    </location>
</feature>
<feature type="region of interest" description="Disordered" evidence="1">
    <location>
        <begin position="132"/>
        <end position="151"/>
    </location>
</feature>
<sequence>MSLTSSSHSSDAPKARQNPLFLASQRPSGSNRQSHKALTTAASASRETSVSSHTSTTAVVGVNGDKNARSHQSQPDQTSSPKKPPRRTLATARRPRRNYLQETQEKLDLVTAQLDDERVAKDDLKAQLEDEISRNTDLSQQREACRRESDSLRRANKRLEGKLKGREDDQKRLEVLEAEREESQSTARMLQNRIKQVLADFATNKKELDSLKAKLEECKSERDTTRAELEKEKRDFTEKQQKWEETRNAVSEAVAISQAHIVQWDGEKKALEVANKEQEATIQELRRNIEARDDEITRLRKSNEAAVHLQTELQKLGIVSDLYLNETREEPELRTSESNQVQVAFTEEHKNVERSEQTARRLQAKIDEQKPQLDNIHAKLEQLALQFADARKSYAGEKVSKAEVLDVCDAMGWRLVALSSLVVEAKGIQDDDSSTTAGPSERPSQAVSKSLSRTSLPKPPPSVSAGQTDPLQLKPTPSLTTPTEPSGAPSASSSSLTPSSPTALSVSKSKSKSTPSESTKKPSDNTTSVASAKAFGSVLTKSELPPMKIIFYKPPASTRPSGGVSTPKLTSSVPARGLNPFQFRRFHPSQFKRAPRQPRAVSGRVTSFQTTEARGLEWLKPKRKRSFLCSSESDEETESVPAVATAKQPSISSVSSNPEESDVSEAPGKGKGKGKRKAKSIIEAMPSSSSLVAPTLQDGGRDDDDDAESQSPSRMRLRRRTNPVCEDSDEEDKDSDIVLRSGRRPRKTQRVEEDLSIGGGVKRRSRWKKTL</sequence>
<keyword evidence="3" id="KW-1185">Reference proteome</keyword>
<reference evidence="2 3" key="1">
    <citation type="submission" date="2024-02" db="EMBL/GenBank/DDBJ databases">
        <title>A draft genome for the cacao thread blight pathogen Marasmius crinis-equi.</title>
        <authorList>
            <person name="Cohen S.P."/>
            <person name="Baruah I.K."/>
            <person name="Amoako-Attah I."/>
            <person name="Bukari Y."/>
            <person name="Meinhardt L.W."/>
            <person name="Bailey B.A."/>
        </authorList>
    </citation>
    <scope>NUCLEOTIDE SEQUENCE [LARGE SCALE GENOMIC DNA]</scope>
    <source>
        <strain evidence="2 3">GH-76</strain>
    </source>
</reference>
<protein>
    <submittedName>
        <fullName evidence="2">Uncharacterized protein</fullName>
    </submittedName>
</protein>
<feature type="region of interest" description="Disordered" evidence="1">
    <location>
        <begin position="588"/>
        <end position="771"/>
    </location>
</feature>
<feature type="region of interest" description="Disordered" evidence="1">
    <location>
        <begin position="1"/>
        <end position="104"/>
    </location>
</feature>
<comment type="caution">
    <text evidence="2">The sequence shown here is derived from an EMBL/GenBank/DDBJ whole genome shotgun (WGS) entry which is preliminary data.</text>
</comment>
<dbReference type="EMBL" id="JBAHYK010001941">
    <property type="protein sequence ID" value="KAL0566305.1"/>
    <property type="molecule type" value="Genomic_DNA"/>
</dbReference>
<feature type="compositionally biased region" description="Basic residues" evidence="1">
    <location>
        <begin position="670"/>
        <end position="679"/>
    </location>
</feature>
<evidence type="ECO:0000256" key="1">
    <source>
        <dbReference type="SAM" id="MobiDB-lite"/>
    </source>
</evidence>
<feature type="compositionally biased region" description="Polar residues" evidence="1">
    <location>
        <begin position="434"/>
        <end position="455"/>
    </location>
</feature>
<feature type="region of interest" description="Disordered" evidence="1">
    <location>
        <begin position="428"/>
        <end position="531"/>
    </location>
</feature>
<accession>A0ABR3ETS2</accession>
<feature type="compositionally biased region" description="Polar residues" evidence="1">
    <location>
        <begin position="70"/>
        <end position="81"/>
    </location>
</feature>
<evidence type="ECO:0000313" key="2">
    <source>
        <dbReference type="EMBL" id="KAL0566305.1"/>
    </source>
</evidence>
<feature type="compositionally biased region" description="Basic residues" evidence="1">
    <location>
        <begin position="761"/>
        <end position="771"/>
    </location>
</feature>
<dbReference type="PANTHER" id="PTHR23159:SF60">
    <property type="entry name" value="SPINDLE ASSEMBLY ABNORMAL PROTEIN 4"/>
    <property type="match status" value="1"/>
</dbReference>
<dbReference type="Proteomes" id="UP001465976">
    <property type="component" value="Unassembled WGS sequence"/>
</dbReference>